<dbReference type="EMBL" id="LXSL01000028">
    <property type="protein sequence ID" value="OAM26710.1"/>
    <property type="molecule type" value="Genomic_DNA"/>
</dbReference>
<protein>
    <recommendedName>
        <fullName evidence="1">Knr4/Smi1-like domain-containing protein</fullName>
    </recommendedName>
</protein>
<proteinExistence type="predicted"/>
<comment type="caution">
    <text evidence="2">The sequence shown here is derived from an EMBL/GenBank/DDBJ whole genome shotgun (WGS) entry which is preliminary data.</text>
</comment>
<name>A0A1A9RUK1_9NEIS</name>
<dbReference type="Gene3D" id="3.40.1580.10">
    <property type="entry name" value="SMI1/KNR4-like"/>
    <property type="match status" value="1"/>
</dbReference>
<dbReference type="Proteomes" id="UP000077885">
    <property type="component" value="Unassembled WGS sequence"/>
</dbReference>
<dbReference type="OrthoDB" id="2633244at2"/>
<organism evidence="2 3">
    <name type="scientific">Eikenella longinqua</name>
    <dbReference type="NCBI Taxonomy" id="1795827"/>
    <lineage>
        <taxon>Bacteria</taxon>
        <taxon>Pseudomonadati</taxon>
        <taxon>Pseudomonadota</taxon>
        <taxon>Betaproteobacteria</taxon>
        <taxon>Neisseriales</taxon>
        <taxon>Neisseriaceae</taxon>
        <taxon>Eikenella</taxon>
    </lineage>
</organism>
<evidence type="ECO:0000313" key="3">
    <source>
        <dbReference type="Proteomes" id="UP000077885"/>
    </source>
</evidence>
<evidence type="ECO:0000313" key="2">
    <source>
        <dbReference type="EMBL" id="OAM26710.1"/>
    </source>
</evidence>
<feature type="domain" description="Knr4/Smi1-like" evidence="1">
    <location>
        <begin position="57"/>
        <end position="161"/>
    </location>
</feature>
<dbReference type="InterPro" id="IPR037883">
    <property type="entry name" value="Knr4/Smi1-like_sf"/>
</dbReference>
<evidence type="ECO:0000259" key="1">
    <source>
        <dbReference type="Pfam" id="PF09346"/>
    </source>
</evidence>
<dbReference type="AlphaFoldDB" id="A0A1A9RUK1"/>
<dbReference type="SUPFAM" id="SSF160631">
    <property type="entry name" value="SMI1/KNR4-like"/>
    <property type="match status" value="1"/>
</dbReference>
<dbReference type="Pfam" id="PF09346">
    <property type="entry name" value="SMI1_KNR4"/>
    <property type="match status" value="1"/>
</dbReference>
<reference evidence="3" key="1">
    <citation type="submission" date="2016-05" db="EMBL/GenBank/DDBJ databases">
        <title>Draft genome of Corynebacterium afermentans subsp. afermentans LCDC 88199T.</title>
        <authorList>
            <person name="Bernier A.-M."/>
            <person name="Bernard K."/>
        </authorList>
    </citation>
    <scope>NUCLEOTIDE SEQUENCE [LARGE SCALE GENOMIC DNA]</scope>
    <source>
        <strain evidence="3">NML02-A-017</strain>
    </source>
</reference>
<dbReference type="InterPro" id="IPR018958">
    <property type="entry name" value="Knr4/Smi1-like_dom"/>
</dbReference>
<gene>
    <name evidence="2" type="ORF">A7P95_08075</name>
</gene>
<dbReference type="RefSeq" id="WP_067593746.1">
    <property type="nucleotide sequence ID" value="NZ_LXSL01000028.1"/>
</dbReference>
<keyword evidence="3" id="KW-1185">Reference proteome</keyword>
<accession>A0A1A9RUK1</accession>
<sequence length="167" mass="18545">MWYQSFEFYDKQHPAAAGDMAAFRAPLPEAERADALRCLEAYAAQLDATAFCLPPHFSIPKELAQLWQYSVSGGIVGNGQDFGYFLPAEVVSFYFAYQFWHYAPNLMPIAFDGGGIFYCYDFRPHQAASGHPPPVVMNDSGNLGETVDEIIWAGNTLAEVLAKKLGY</sequence>